<dbReference type="Proteomes" id="UP000828390">
    <property type="component" value="Unassembled WGS sequence"/>
</dbReference>
<keyword evidence="3" id="KW-1185">Reference proteome</keyword>
<proteinExistence type="predicted"/>
<reference evidence="2" key="2">
    <citation type="submission" date="2020-11" db="EMBL/GenBank/DDBJ databases">
        <authorList>
            <person name="McCartney M.A."/>
            <person name="Auch B."/>
            <person name="Kono T."/>
            <person name="Mallez S."/>
            <person name="Becker A."/>
            <person name="Gohl D.M."/>
            <person name="Silverstein K.A.T."/>
            <person name="Koren S."/>
            <person name="Bechman K.B."/>
            <person name="Herman A."/>
            <person name="Abrahante J.E."/>
            <person name="Garbe J."/>
        </authorList>
    </citation>
    <scope>NUCLEOTIDE SEQUENCE</scope>
    <source>
        <strain evidence="2">Duluth1</strain>
        <tissue evidence="2">Whole animal</tissue>
    </source>
</reference>
<evidence type="ECO:0000256" key="1">
    <source>
        <dbReference type="SAM" id="Phobius"/>
    </source>
</evidence>
<organism evidence="2 3">
    <name type="scientific">Dreissena polymorpha</name>
    <name type="common">Zebra mussel</name>
    <name type="synonym">Mytilus polymorpha</name>
    <dbReference type="NCBI Taxonomy" id="45954"/>
    <lineage>
        <taxon>Eukaryota</taxon>
        <taxon>Metazoa</taxon>
        <taxon>Spiralia</taxon>
        <taxon>Lophotrochozoa</taxon>
        <taxon>Mollusca</taxon>
        <taxon>Bivalvia</taxon>
        <taxon>Autobranchia</taxon>
        <taxon>Heteroconchia</taxon>
        <taxon>Euheterodonta</taxon>
        <taxon>Imparidentia</taxon>
        <taxon>Neoheterodontei</taxon>
        <taxon>Myida</taxon>
        <taxon>Dreissenoidea</taxon>
        <taxon>Dreissenidae</taxon>
        <taxon>Dreissena</taxon>
    </lineage>
</organism>
<evidence type="ECO:0000313" key="2">
    <source>
        <dbReference type="EMBL" id="KAH3870060.1"/>
    </source>
</evidence>
<keyword evidence="1" id="KW-1133">Transmembrane helix</keyword>
<comment type="caution">
    <text evidence="2">The sequence shown here is derived from an EMBL/GenBank/DDBJ whole genome shotgun (WGS) entry which is preliminary data.</text>
</comment>
<reference evidence="2" key="1">
    <citation type="journal article" date="2019" name="bioRxiv">
        <title>The Genome of the Zebra Mussel, Dreissena polymorpha: A Resource for Invasive Species Research.</title>
        <authorList>
            <person name="McCartney M.A."/>
            <person name="Auch B."/>
            <person name="Kono T."/>
            <person name="Mallez S."/>
            <person name="Zhang Y."/>
            <person name="Obille A."/>
            <person name="Becker A."/>
            <person name="Abrahante J.E."/>
            <person name="Garbe J."/>
            <person name="Badalamenti J.P."/>
            <person name="Herman A."/>
            <person name="Mangelson H."/>
            <person name="Liachko I."/>
            <person name="Sullivan S."/>
            <person name="Sone E.D."/>
            <person name="Koren S."/>
            <person name="Silverstein K.A.T."/>
            <person name="Beckman K.B."/>
            <person name="Gohl D.M."/>
        </authorList>
    </citation>
    <scope>NUCLEOTIDE SEQUENCE</scope>
    <source>
        <strain evidence="2">Duluth1</strain>
        <tissue evidence="2">Whole animal</tissue>
    </source>
</reference>
<keyword evidence="1" id="KW-0812">Transmembrane</keyword>
<keyword evidence="1" id="KW-0472">Membrane</keyword>
<protein>
    <submittedName>
        <fullName evidence="2">Uncharacterized protein</fullName>
    </submittedName>
</protein>
<feature type="transmembrane region" description="Helical" evidence="1">
    <location>
        <begin position="68"/>
        <end position="91"/>
    </location>
</feature>
<accession>A0A9D4RKZ2</accession>
<dbReference type="EMBL" id="JAIWYP010000002">
    <property type="protein sequence ID" value="KAH3870060.1"/>
    <property type="molecule type" value="Genomic_DNA"/>
</dbReference>
<evidence type="ECO:0000313" key="3">
    <source>
        <dbReference type="Proteomes" id="UP000828390"/>
    </source>
</evidence>
<name>A0A9D4RKZ2_DREPO</name>
<sequence length="131" mass="14252">MTVVVSVVVDDTRVWVVNDGVSVVVDDTGEWVVNDGDVGGLVGVLVVLVTDVDPVIPHCAREQLLKKYVVAIIVTVVVGVVVDVILLLFLLSTHVLQKSSLQQPIHALLLLPNSPELRIVSQSLRKRFRIS</sequence>
<gene>
    <name evidence="2" type="ORF">DPMN_033239</name>
</gene>
<dbReference type="AlphaFoldDB" id="A0A9D4RKZ2"/>